<keyword evidence="2" id="KW-1185">Reference proteome</keyword>
<dbReference type="EMBL" id="JAMZIH010009875">
    <property type="protein sequence ID" value="KAJ1669505.1"/>
    <property type="molecule type" value="Genomic_DNA"/>
</dbReference>
<feature type="non-terminal residue" evidence="1">
    <location>
        <position position="143"/>
    </location>
</feature>
<protein>
    <submittedName>
        <fullName evidence="1">Uncharacterized protein</fullName>
    </submittedName>
</protein>
<sequence length="143" mass="15698">MLPAVSGLEKQTSPPPVDDTLATDNKTGPKDTIMPDVHEEEISEIKDKGDDCPYAAQPITAPKPIEIIDISERPPKEVLMQQISIIDSEIEKCYKELEMLPSDHEEEGASEDGGDSEMPICESPKRDDVDDKSPVASNREPTP</sequence>
<dbReference type="Proteomes" id="UP001145114">
    <property type="component" value="Unassembled WGS sequence"/>
</dbReference>
<gene>
    <name evidence="1" type="ORF">EV182_008729</name>
</gene>
<reference evidence="1" key="1">
    <citation type="submission" date="2022-06" db="EMBL/GenBank/DDBJ databases">
        <title>Phylogenomic reconstructions and comparative analyses of Kickxellomycotina fungi.</title>
        <authorList>
            <person name="Reynolds N.K."/>
            <person name="Stajich J.E."/>
            <person name="Barry K."/>
            <person name="Grigoriev I.V."/>
            <person name="Crous P."/>
            <person name="Smith M.E."/>
        </authorList>
    </citation>
    <scope>NUCLEOTIDE SEQUENCE</scope>
    <source>
        <strain evidence="1">RSA 2271</strain>
    </source>
</reference>
<proteinExistence type="predicted"/>
<accession>A0ACC1H7C4</accession>
<name>A0ACC1H7C4_9FUNG</name>
<evidence type="ECO:0000313" key="1">
    <source>
        <dbReference type="EMBL" id="KAJ1669505.1"/>
    </source>
</evidence>
<organism evidence="1 2">
    <name type="scientific">Spiromyces aspiralis</name>
    <dbReference type="NCBI Taxonomy" id="68401"/>
    <lineage>
        <taxon>Eukaryota</taxon>
        <taxon>Fungi</taxon>
        <taxon>Fungi incertae sedis</taxon>
        <taxon>Zoopagomycota</taxon>
        <taxon>Kickxellomycotina</taxon>
        <taxon>Kickxellomycetes</taxon>
        <taxon>Kickxellales</taxon>
        <taxon>Kickxellaceae</taxon>
        <taxon>Spiromyces</taxon>
    </lineage>
</organism>
<evidence type="ECO:0000313" key="2">
    <source>
        <dbReference type="Proteomes" id="UP001145114"/>
    </source>
</evidence>
<comment type="caution">
    <text evidence="1">The sequence shown here is derived from an EMBL/GenBank/DDBJ whole genome shotgun (WGS) entry which is preliminary data.</text>
</comment>